<dbReference type="AlphaFoldDB" id="A0A182PFX2"/>
<accession>A0A182PFX2</accession>
<evidence type="ECO:0000313" key="3">
    <source>
        <dbReference type="EnsemblMetazoa" id="AEPI005831-PA"/>
    </source>
</evidence>
<dbReference type="Proteomes" id="UP000075885">
    <property type="component" value="Unassembled WGS sequence"/>
</dbReference>
<feature type="chain" id="PRO_5008131277" evidence="1">
    <location>
        <begin position="27"/>
        <end position="224"/>
    </location>
</feature>
<dbReference type="Pfam" id="PF15998">
    <property type="entry name" value="DUF4773"/>
    <property type="match status" value="1"/>
</dbReference>
<dbReference type="PANTHER" id="PTHR36299:SF1">
    <property type="entry name" value="DUF4773 DOMAIN-CONTAINING PROTEIN"/>
    <property type="match status" value="1"/>
</dbReference>
<feature type="signal peptide" evidence="1">
    <location>
        <begin position="1"/>
        <end position="26"/>
    </location>
</feature>
<evidence type="ECO:0000259" key="2">
    <source>
        <dbReference type="Pfam" id="PF15998"/>
    </source>
</evidence>
<feature type="domain" description="DUF4773" evidence="2">
    <location>
        <begin position="68"/>
        <end position="187"/>
    </location>
</feature>
<dbReference type="VEuPathDB" id="VectorBase:AEPI005831"/>
<proteinExistence type="predicted"/>
<dbReference type="InterPro" id="IPR031941">
    <property type="entry name" value="DUF4773"/>
</dbReference>
<keyword evidence="4" id="KW-1185">Reference proteome</keyword>
<reference evidence="3" key="2">
    <citation type="submission" date="2020-05" db="UniProtKB">
        <authorList>
            <consortium name="EnsemblMetazoa"/>
        </authorList>
    </citation>
    <scope>IDENTIFICATION</scope>
    <source>
        <strain evidence="3">Epiroticus2</strain>
    </source>
</reference>
<dbReference type="PANTHER" id="PTHR36299">
    <property type="entry name" value="AGAP008005-PA"/>
    <property type="match status" value="1"/>
</dbReference>
<reference evidence="4" key="1">
    <citation type="submission" date="2013-03" db="EMBL/GenBank/DDBJ databases">
        <title>The Genome Sequence of Anopheles epiroticus epiroticus2.</title>
        <authorList>
            <consortium name="The Broad Institute Genomics Platform"/>
            <person name="Neafsey D.E."/>
            <person name="Howell P."/>
            <person name="Walker B."/>
            <person name="Young S.K."/>
            <person name="Zeng Q."/>
            <person name="Gargeya S."/>
            <person name="Fitzgerald M."/>
            <person name="Haas B."/>
            <person name="Abouelleil A."/>
            <person name="Allen A.W."/>
            <person name="Alvarado L."/>
            <person name="Arachchi H.M."/>
            <person name="Berlin A.M."/>
            <person name="Chapman S.B."/>
            <person name="Gainer-Dewar J."/>
            <person name="Goldberg J."/>
            <person name="Griggs A."/>
            <person name="Gujja S."/>
            <person name="Hansen M."/>
            <person name="Howarth C."/>
            <person name="Imamovic A."/>
            <person name="Ireland A."/>
            <person name="Larimer J."/>
            <person name="McCowan C."/>
            <person name="Murphy C."/>
            <person name="Pearson M."/>
            <person name="Poon T.W."/>
            <person name="Priest M."/>
            <person name="Roberts A."/>
            <person name="Saif S."/>
            <person name="Shea T."/>
            <person name="Sisk P."/>
            <person name="Sykes S."/>
            <person name="Wortman J."/>
            <person name="Nusbaum C."/>
            <person name="Birren B."/>
        </authorList>
    </citation>
    <scope>NUCLEOTIDE SEQUENCE [LARGE SCALE GENOMIC DNA]</scope>
    <source>
        <strain evidence="4">Epiroticus2</strain>
    </source>
</reference>
<dbReference type="EnsemblMetazoa" id="AEPI005831-RA">
    <property type="protein sequence ID" value="AEPI005831-PA"/>
    <property type="gene ID" value="AEPI005831"/>
</dbReference>
<keyword evidence="1" id="KW-0732">Signal</keyword>
<organism evidence="3 4">
    <name type="scientific">Anopheles epiroticus</name>
    <dbReference type="NCBI Taxonomy" id="199890"/>
    <lineage>
        <taxon>Eukaryota</taxon>
        <taxon>Metazoa</taxon>
        <taxon>Ecdysozoa</taxon>
        <taxon>Arthropoda</taxon>
        <taxon>Hexapoda</taxon>
        <taxon>Insecta</taxon>
        <taxon>Pterygota</taxon>
        <taxon>Neoptera</taxon>
        <taxon>Endopterygota</taxon>
        <taxon>Diptera</taxon>
        <taxon>Nematocera</taxon>
        <taxon>Culicoidea</taxon>
        <taxon>Culicidae</taxon>
        <taxon>Anophelinae</taxon>
        <taxon>Anopheles</taxon>
    </lineage>
</organism>
<name>A0A182PFX2_9DIPT</name>
<protein>
    <submittedName>
        <fullName evidence="3">DUF4773 domain-containing protein</fullName>
    </submittedName>
</protein>
<evidence type="ECO:0000313" key="4">
    <source>
        <dbReference type="Proteomes" id="UP000075885"/>
    </source>
</evidence>
<evidence type="ECO:0000256" key="1">
    <source>
        <dbReference type="SAM" id="SignalP"/>
    </source>
</evidence>
<sequence>MQRYLLFCAVMIGAIGLSSRVWTVASESRRIDFEFYNVRTNRTFKYPTITLYPIGTNRPKFAIRDNRCECESLTCTCCAGVRMERLDFDRVFCTVFTYVPYEFAIDLEVLMDDEPIYRNALSAKNPPPFCLPVPIPYVPLNANLCLKLFDIYTPRQNLHLCLDVEARVWSNPLLILHFECMRMGVDGLVWLKPAEGDGFGPAGAVPEPPIDTYDEVTEERHTLI</sequence>